<name>A0A9Q6A9H3_9BACI</name>
<evidence type="ECO:0000313" key="1">
    <source>
        <dbReference type="EMBL" id="PLS07906.1"/>
    </source>
</evidence>
<dbReference type="RefSeq" id="WP_024120312.1">
    <property type="nucleotide sequence ID" value="NZ_ASJT01000004.1"/>
</dbReference>
<accession>A0A9Q6A9H3</accession>
<proteinExistence type="predicted"/>
<sequence length="77" mass="9255">MDFLCKDENVLSQKEKEEIIKMMAPLIKKCLYNVSFQEREDFEQEIIAKMLSKLNWLCLQDVPGFWEFAIIHENELE</sequence>
<dbReference type="EMBL" id="PGUV01000006">
    <property type="protein sequence ID" value="PLS07906.1"/>
    <property type="molecule type" value="Genomic_DNA"/>
</dbReference>
<comment type="caution">
    <text evidence="1">The sequence shown here is derived from an EMBL/GenBank/DDBJ whole genome shotgun (WGS) entry which is preliminary data.</text>
</comment>
<evidence type="ECO:0000313" key="2">
    <source>
        <dbReference type="Proteomes" id="UP000234803"/>
    </source>
</evidence>
<evidence type="ECO:0008006" key="3">
    <source>
        <dbReference type="Google" id="ProtNLM"/>
    </source>
</evidence>
<gene>
    <name evidence="1" type="ORF">CUU63_08345</name>
</gene>
<protein>
    <recommendedName>
        <fullName evidence="3">Helix-turn-helix conjugative transposon-like domain-containing protein</fullName>
    </recommendedName>
</protein>
<reference evidence="1 2" key="1">
    <citation type="submission" date="2017-12" db="EMBL/GenBank/DDBJ databases">
        <title>Comparative Functional Genomics of Dry Heat Resistant strains isolated from the Viking Spacecraft.</title>
        <authorList>
            <person name="Seuylemezian A."/>
            <person name="Cooper K."/>
            <person name="Vaishampayan P."/>
        </authorList>
    </citation>
    <scope>NUCLEOTIDE SEQUENCE [LARGE SCALE GENOMIC DNA]</scope>
    <source>
        <strain evidence="1 2">V48-19</strain>
    </source>
</reference>
<dbReference type="Proteomes" id="UP000234803">
    <property type="component" value="Unassembled WGS sequence"/>
</dbReference>
<dbReference type="AlphaFoldDB" id="A0A9Q6A9H3"/>
<organism evidence="1 2">
    <name type="scientific">Bacillus halotolerans</name>
    <dbReference type="NCBI Taxonomy" id="260554"/>
    <lineage>
        <taxon>Bacteria</taxon>
        <taxon>Bacillati</taxon>
        <taxon>Bacillota</taxon>
        <taxon>Bacilli</taxon>
        <taxon>Bacillales</taxon>
        <taxon>Bacillaceae</taxon>
        <taxon>Bacillus</taxon>
    </lineage>
</organism>